<dbReference type="Gene3D" id="1.25.10.10">
    <property type="entry name" value="Leucine-rich Repeat Variant"/>
    <property type="match status" value="1"/>
</dbReference>
<comment type="similarity">
    <text evidence="3">Belongs to the peptidase M1 family.</text>
</comment>
<dbReference type="InterPro" id="IPR016024">
    <property type="entry name" value="ARM-type_fold"/>
</dbReference>
<dbReference type="GO" id="GO:0070006">
    <property type="term" value="F:metalloaminopeptidase activity"/>
    <property type="evidence" value="ECO:0007669"/>
    <property type="project" value="TreeGrafter"/>
</dbReference>
<gene>
    <name evidence="14" type="ordered locus">Lbys_0469</name>
</gene>
<evidence type="ECO:0000259" key="12">
    <source>
        <dbReference type="Pfam" id="PF01433"/>
    </source>
</evidence>
<dbReference type="OrthoDB" id="100605at2"/>
<dbReference type="Proteomes" id="UP000007435">
    <property type="component" value="Chromosome"/>
</dbReference>
<dbReference type="InterPro" id="IPR001930">
    <property type="entry name" value="Peptidase_M1"/>
</dbReference>
<evidence type="ECO:0000256" key="5">
    <source>
        <dbReference type="ARBA" id="ARBA00015611"/>
    </source>
</evidence>
<keyword evidence="11" id="KW-0482">Metalloprotease</keyword>
<evidence type="ECO:0000256" key="11">
    <source>
        <dbReference type="ARBA" id="ARBA00023049"/>
    </source>
</evidence>
<evidence type="ECO:0000256" key="4">
    <source>
        <dbReference type="ARBA" id="ARBA00012564"/>
    </source>
</evidence>
<dbReference type="SUPFAM" id="SSF63737">
    <property type="entry name" value="Leukotriene A4 hydrolase N-terminal domain"/>
    <property type="match status" value="1"/>
</dbReference>
<dbReference type="EC" id="3.4.11.2" evidence="4"/>
<evidence type="ECO:0000256" key="2">
    <source>
        <dbReference type="ARBA" id="ARBA00001947"/>
    </source>
</evidence>
<dbReference type="Pfam" id="PF17900">
    <property type="entry name" value="Peptidase_M1_N"/>
    <property type="match status" value="1"/>
</dbReference>
<evidence type="ECO:0000256" key="1">
    <source>
        <dbReference type="ARBA" id="ARBA00000098"/>
    </source>
</evidence>
<sequence>MKKLFLFLFVPILSFAQQRESQEILFNLLHTELHLEPRWEDQTLKGKAILTLKPHFYAQSTLILDAKEMQVKAVKHGNNALTFRNDGRKLSISLGKTYTPKDTLKIIIDYVAQPEKIKPIPGEENKSEKGLYFINPLGKVKGLPTQLWTQGETQCNSGWFPTIDAPNQKHTQDIFLKVDKKYTTLSNGVLVSSTDAGNGYRIDHWKQKLPHSVYLTMIAVGDFVKVVDPNFKRFEVSYYLEPEYAPHALKIFGRTPSMIEFFEKILGVPYPWEKYAQIPIRKFISGAMENTTATTHAISVMKNPNQLVDANDDAVIAHELFHHWFGDLVTCESWGHLPLNEAFANYSEFLWATHYYGKDEGDYTYLMDLHSYLSESQSKKESLIRHHYGNSEEMFDAHSYQKGGRILHTLREEIGDDAFFASLNKYLTQHAFQTVEVEDLRIAFEKTTGRDLKWFFDQWFKSPGHPQVVITHQKDTKQLRLKVDQIPDSTGLAYFRVRLPVRVFSGSSVKDTVLHLDAPSNTYDIPLQGELVNFIPNPSGYFPGIVKDDRGLSHWIHQYDNSKEMFARLYALESVGIVQENPLESEEIRKVYMRALNDSFWRIRQVAVNAFNDYDGDDFLAIEKVLEDKIQNDPSSNVRAEAFLSVRNFQNPKHLEMARAALKDTSYAVQASALELLFNADVEDGMEIAKAYENVHDGGIFGVLASYYIGKQKEGVGEWLLQRLSLMEGLELYQYVGLLASHLVSAGEEEMNKALPFLEEVALNEPVWYARMNAVRVLMTIKDLSPKAASLLEKVLKEETDENLVPIYKQFNVEGQN</sequence>
<keyword evidence="9" id="KW-0378">Hydrolase</keyword>
<evidence type="ECO:0000256" key="10">
    <source>
        <dbReference type="ARBA" id="ARBA00022833"/>
    </source>
</evidence>
<dbReference type="InterPro" id="IPR042097">
    <property type="entry name" value="Aminopeptidase_N-like_N_sf"/>
</dbReference>
<dbReference type="GO" id="GO:0016020">
    <property type="term" value="C:membrane"/>
    <property type="evidence" value="ECO:0007669"/>
    <property type="project" value="TreeGrafter"/>
</dbReference>
<protein>
    <recommendedName>
        <fullName evidence="5">Aminopeptidase N</fullName>
        <ecNumber evidence="4">3.4.11.2</ecNumber>
    </recommendedName>
</protein>
<dbReference type="KEGG" id="lby:Lbys_0469"/>
<dbReference type="PANTHER" id="PTHR11533:SF174">
    <property type="entry name" value="PUROMYCIN-SENSITIVE AMINOPEPTIDASE-RELATED"/>
    <property type="match status" value="1"/>
</dbReference>
<reference key="1">
    <citation type="submission" date="2010-11" db="EMBL/GenBank/DDBJ databases">
        <title>The complete genome of Leadbetterella byssophila DSM 17132.</title>
        <authorList>
            <consortium name="US DOE Joint Genome Institute (JGI-PGF)"/>
            <person name="Lucas S."/>
            <person name="Copeland A."/>
            <person name="Lapidus A."/>
            <person name="Glavina del Rio T."/>
            <person name="Dalin E."/>
            <person name="Tice H."/>
            <person name="Bruce D."/>
            <person name="Goodwin L."/>
            <person name="Pitluck S."/>
            <person name="Kyrpides N."/>
            <person name="Mavromatis K."/>
            <person name="Ivanova N."/>
            <person name="Teshima H."/>
            <person name="Brettin T."/>
            <person name="Detter J.C."/>
            <person name="Han C."/>
            <person name="Tapia R."/>
            <person name="Land M."/>
            <person name="Hauser L."/>
            <person name="Markowitz V."/>
            <person name="Cheng J.-F."/>
            <person name="Hugenholtz P."/>
            <person name="Woyke T."/>
            <person name="Wu D."/>
            <person name="Tindall B."/>
            <person name="Pomrenke H.G."/>
            <person name="Brambilla E."/>
            <person name="Klenk H.-P."/>
            <person name="Eisen J.A."/>
        </authorList>
    </citation>
    <scope>NUCLEOTIDE SEQUENCE [LARGE SCALE GENOMIC DNA]</scope>
    <source>
        <strain>DSM 17132</strain>
    </source>
</reference>
<evidence type="ECO:0000256" key="6">
    <source>
        <dbReference type="ARBA" id="ARBA00022438"/>
    </source>
</evidence>
<proteinExistence type="inferred from homology"/>
<evidence type="ECO:0000256" key="9">
    <source>
        <dbReference type="ARBA" id="ARBA00022801"/>
    </source>
</evidence>
<dbReference type="PRINTS" id="PR00756">
    <property type="entry name" value="ALADIPTASE"/>
</dbReference>
<dbReference type="eggNOG" id="COG1413">
    <property type="taxonomic scope" value="Bacteria"/>
</dbReference>
<dbReference type="InterPro" id="IPR011989">
    <property type="entry name" value="ARM-like"/>
</dbReference>
<dbReference type="SUPFAM" id="SSF55486">
    <property type="entry name" value="Metalloproteases ('zincins'), catalytic domain"/>
    <property type="match status" value="1"/>
</dbReference>
<name>E4RWS4_LEAB4</name>
<dbReference type="InterPro" id="IPR014782">
    <property type="entry name" value="Peptidase_M1_dom"/>
</dbReference>
<evidence type="ECO:0000256" key="3">
    <source>
        <dbReference type="ARBA" id="ARBA00010136"/>
    </source>
</evidence>
<dbReference type="Gene3D" id="1.10.390.10">
    <property type="entry name" value="Neutral Protease Domain 2"/>
    <property type="match status" value="1"/>
</dbReference>
<feature type="domain" description="Peptidase M1 membrane alanine aminopeptidase" evidence="12">
    <location>
        <begin position="255"/>
        <end position="459"/>
    </location>
</feature>
<organism evidence="14 15">
    <name type="scientific">Leadbetterella byssophila (strain DSM 17132 / JCM 16389 / KACC 11308 / NBRC 106382 / 4M15)</name>
    <dbReference type="NCBI Taxonomy" id="649349"/>
    <lineage>
        <taxon>Bacteria</taxon>
        <taxon>Pseudomonadati</taxon>
        <taxon>Bacteroidota</taxon>
        <taxon>Cytophagia</taxon>
        <taxon>Cytophagales</taxon>
        <taxon>Leadbetterellaceae</taxon>
        <taxon>Leadbetterella</taxon>
    </lineage>
</organism>
<evidence type="ECO:0000313" key="15">
    <source>
        <dbReference type="Proteomes" id="UP000007435"/>
    </source>
</evidence>
<accession>E4RWS4</accession>
<evidence type="ECO:0000256" key="8">
    <source>
        <dbReference type="ARBA" id="ARBA00022723"/>
    </source>
</evidence>
<keyword evidence="7" id="KW-0645">Protease</keyword>
<dbReference type="PANTHER" id="PTHR11533">
    <property type="entry name" value="PROTEASE M1 ZINC METALLOPROTEASE"/>
    <property type="match status" value="1"/>
</dbReference>
<dbReference type="RefSeq" id="WP_013407297.1">
    <property type="nucleotide sequence ID" value="NC_014655.1"/>
</dbReference>
<dbReference type="InterPro" id="IPR045357">
    <property type="entry name" value="Aminopeptidase_N-like_N"/>
</dbReference>
<dbReference type="AlphaFoldDB" id="E4RWS4"/>
<dbReference type="Pfam" id="PF01433">
    <property type="entry name" value="Peptidase_M1"/>
    <property type="match status" value="1"/>
</dbReference>
<keyword evidence="8" id="KW-0479">Metal-binding</keyword>
<evidence type="ECO:0000313" key="14">
    <source>
        <dbReference type="EMBL" id="ADQ16243.1"/>
    </source>
</evidence>
<evidence type="ECO:0000259" key="13">
    <source>
        <dbReference type="Pfam" id="PF17900"/>
    </source>
</evidence>
<dbReference type="STRING" id="649349.Lbys_0469"/>
<dbReference type="HOGENOM" id="CLU_014298_0_0_10"/>
<dbReference type="GO" id="GO:0043171">
    <property type="term" value="P:peptide catabolic process"/>
    <property type="evidence" value="ECO:0007669"/>
    <property type="project" value="TreeGrafter"/>
</dbReference>
<comment type="catalytic activity">
    <reaction evidence="1">
        <text>Release of an N-terminal amino acid, Xaa-|-Yaa- from a peptide, amide or arylamide. Xaa is preferably Ala, but may be most amino acids including Pro (slow action). When a terminal hydrophobic residue is followed by a prolyl residue, the two may be released as an intact Xaa-Pro dipeptide.</text>
        <dbReference type="EC" id="3.4.11.2"/>
    </reaction>
</comment>
<dbReference type="GO" id="GO:0016285">
    <property type="term" value="F:alanyl aminopeptidase activity"/>
    <property type="evidence" value="ECO:0007669"/>
    <property type="project" value="UniProtKB-EC"/>
</dbReference>
<dbReference type="Gene3D" id="2.60.40.1730">
    <property type="entry name" value="tricorn interacting facor f3 domain"/>
    <property type="match status" value="1"/>
</dbReference>
<reference evidence="14 15" key="2">
    <citation type="journal article" date="2011" name="Stand. Genomic Sci.">
        <title>Complete genome sequence of Leadbetterella byssophila type strain (4M15).</title>
        <authorList>
            <person name="Abt B."/>
            <person name="Teshima H."/>
            <person name="Lucas S."/>
            <person name="Lapidus A."/>
            <person name="Del Rio T.G."/>
            <person name="Nolan M."/>
            <person name="Tice H."/>
            <person name="Cheng J.F."/>
            <person name="Pitluck S."/>
            <person name="Liolios K."/>
            <person name="Pagani I."/>
            <person name="Ivanova N."/>
            <person name="Mavromatis K."/>
            <person name="Pati A."/>
            <person name="Tapia R."/>
            <person name="Han C."/>
            <person name="Goodwin L."/>
            <person name="Chen A."/>
            <person name="Palaniappan K."/>
            <person name="Land M."/>
            <person name="Hauser L."/>
            <person name="Chang Y.J."/>
            <person name="Jeffries C.D."/>
            <person name="Rohde M."/>
            <person name="Goker M."/>
            <person name="Tindall B.J."/>
            <person name="Detter J.C."/>
            <person name="Woyke T."/>
            <person name="Bristow J."/>
            <person name="Eisen J.A."/>
            <person name="Markowitz V."/>
            <person name="Hugenholtz P."/>
            <person name="Klenk H.P."/>
            <person name="Kyrpides N.C."/>
        </authorList>
    </citation>
    <scope>NUCLEOTIDE SEQUENCE [LARGE SCALE GENOMIC DNA]</scope>
    <source>
        <strain evidence="15">DSM 17132 / JCM 16389 / KACC 11308 / NBRC 106382 / 4M15</strain>
    </source>
</reference>
<dbReference type="GO" id="GO:0005615">
    <property type="term" value="C:extracellular space"/>
    <property type="evidence" value="ECO:0007669"/>
    <property type="project" value="TreeGrafter"/>
</dbReference>
<dbReference type="GO" id="GO:0005737">
    <property type="term" value="C:cytoplasm"/>
    <property type="evidence" value="ECO:0007669"/>
    <property type="project" value="TreeGrafter"/>
</dbReference>
<evidence type="ECO:0000256" key="7">
    <source>
        <dbReference type="ARBA" id="ARBA00022670"/>
    </source>
</evidence>
<dbReference type="SUPFAM" id="SSF48371">
    <property type="entry name" value="ARM repeat"/>
    <property type="match status" value="1"/>
</dbReference>
<dbReference type="eggNOG" id="COG0308">
    <property type="taxonomic scope" value="Bacteria"/>
</dbReference>
<dbReference type="GO" id="GO:0006508">
    <property type="term" value="P:proteolysis"/>
    <property type="evidence" value="ECO:0007669"/>
    <property type="project" value="UniProtKB-KW"/>
</dbReference>
<keyword evidence="10" id="KW-0862">Zinc</keyword>
<dbReference type="EMBL" id="CP002305">
    <property type="protein sequence ID" value="ADQ16243.1"/>
    <property type="molecule type" value="Genomic_DNA"/>
</dbReference>
<dbReference type="GO" id="GO:0008270">
    <property type="term" value="F:zinc ion binding"/>
    <property type="evidence" value="ECO:0007669"/>
    <property type="project" value="InterPro"/>
</dbReference>
<keyword evidence="15" id="KW-1185">Reference proteome</keyword>
<dbReference type="GO" id="GO:0042277">
    <property type="term" value="F:peptide binding"/>
    <property type="evidence" value="ECO:0007669"/>
    <property type="project" value="TreeGrafter"/>
</dbReference>
<dbReference type="InterPro" id="IPR027268">
    <property type="entry name" value="Peptidase_M4/M1_CTD_sf"/>
</dbReference>
<dbReference type="CDD" id="cd09603">
    <property type="entry name" value="M1_APN_like"/>
    <property type="match status" value="1"/>
</dbReference>
<keyword evidence="6 14" id="KW-0031">Aminopeptidase</keyword>
<dbReference type="InterPro" id="IPR050344">
    <property type="entry name" value="Peptidase_M1_aminopeptidases"/>
</dbReference>
<feature type="domain" description="Aminopeptidase N-like N-terminal" evidence="13">
    <location>
        <begin position="30"/>
        <end position="215"/>
    </location>
</feature>
<comment type="cofactor">
    <cofactor evidence="2">
        <name>Zn(2+)</name>
        <dbReference type="ChEBI" id="CHEBI:29105"/>
    </cofactor>
</comment>